<evidence type="ECO:0000313" key="2">
    <source>
        <dbReference type="Proteomes" id="UP000429607"/>
    </source>
</evidence>
<comment type="caution">
    <text evidence="1">The sequence shown here is derived from an EMBL/GenBank/DDBJ whole genome shotgun (WGS) entry which is preliminary data.</text>
</comment>
<gene>
    <name evidence="1" type="ORF">PR001_g16817</name>
</gene>
<reference evidence="1 2" key="1">
    <citation type="submission" date="2018-09" db="EMBL/GenBank/DDBJ databases">
        <title>Genomic investigation of the strawberry pathogen Phytophthora fragariae indicates pathogenicity is determined by transcriptional variation in three key races.</title>
        <authorList>
            <person name="Adams T.M."/>
            <person name="Armitage A.D."/>
            <person name="Sobczyk M.K."/>
            <person name="Bates H.J."/>
            <person name="Dunwell J.M."/>
            <person name="Nellist C.F."/>
            <person name="Harrison R.J."/>
        </authorList>
    </citation>
    <scope>NUCLEOTIDE SEQUENCE [LARGE SCALE GENOMIC DNA]</scope>
    <source>
        <strain evidence="1 2">SCRP249</strain>
    </source>
</reference>
<organism evidence="1 2">
    <name type="scientific">Phytophthora rubi</name>
    <dbReference type="NCBI Taxonomy" id="129364"/>
    <lineage>
        <taxon>Eukaryota</taxon>
        <taxon>Sar</taxon>
        <taxon>Stramenopiles</taxon>
        <taxon>Oomycota</taxon>
        <taxon>Peronosporomycetes</taxon>
        <taxon>Peronosporales</taxon>
        <taxon>Peronosporaceae</taxon>
        <taxon>Phytophthora</taxon>
    </lineage>
</organism>
<dbReference type="Proteomes" id="UP000429607">
    <property type="component" value="Unassembled WGS sequence"/>
</dbReference>
<protein>
    <submittedName>
        <fullName evidence="1">Uncharacterized protein</fullName>
    </submittedName>
</protein>
<dbReference type="EMBL" id="QXFV01001352">
    <property type="protein sequence ID" value="KAE9008010.1"/>
    <property type="molecule type" value="Genomic_DNA"/>
</dbReference>
<sequence>MSRVHSTGIAPAGALLSSMLPLGGSVNSGNAVCWRPLQLDAAVQRTCCQPWCLNTSQRRRPPSIHTAAALQATRARHDQRVLSSRQRRRKCGWRWKKHGRHSRCLACYLRMARGVLPPPPRTGSTPVFELMKPCDGHGSS</sequence>
<dbReference type="AlphaFoldDB" id="A0A6A3KL44"/>
<accession>A0A6A3KL44</accession>
<name>A0A6A3KL44_9STRA</name>
<proteinExistence type="predicted"/>
<evidence type="ECO:0000313" key="1">
    <source>
        <dbReference type="EMBL" id="KAE9008010.1"/>
    </source>
</evidence>